<proteinExistence type="predicted"/>
<accession>A0A426XZ25</accession>
<dbReference type="EMBL" id="AMZH03016236">
    <property type="protein sequence ID" value="RRT44798.1"/>
    <property type="molecule type" value="Genomic_DNA"/>
</dbReference>
<gene>
    <name evidence="1" type="ORF">B296_00003705</name>
</gene>
<comment type="caution">
    <text evidence="1">The sequence shown here is derived from an EMBL/GenBank/DDBJ whole genome shotgun (WGS) entry which is preliminary data.</text>
</comment>
<reference evidence="1 2" key="1">
    <citation type="journal article" date="2014" name="Agronomy (Basel)">
        <title>A Draft Genome Sequence for Ensete ventricosum, the Drought-Tolerant Tree Against Hunger.</title>
        <authorList>
            <person name="Harrison J."/>
            <person name="Moore K.A."/>
            <person name="Paszkiewicz K."/>
            <person name="Jones T."/>
            <person name="Grant M."/>
            <person name="Ambacheew D."/>
            <person name="Muzemil S."/>
            <person name="Studholme D.J."/>
        </authorList>
    </citation>
    <scope>NUCLEOTIDE SEQUENCE [LARGE SCALE GENOMIC DNA]</scope>
</reference>
<organism evidence="1 2">
    <name type="scientific">Ensete ventricosum</name>
    <name type="common">Abyssinian banana</name>
    <name type="synonym">Musa ensete</name>
    <dbReference type="NCBI Taxonomy" id="4639"/>
    <lineage>
        <taxon>Eukaryota</taxon>
        <taxon>Viridiplantae</taxon>
        <taxon>Streptophyta</taxon>
        <taxon>Embryophyta</taxon>
        <taxon>Tracheophyta</taxon>
        <taxon>Spermatophyta</taxon>
        <taxon>Magnoliopsida</taxon>
        <taxon>Liliopsida</taxon>
        <taxon>Zingiberales</taxon>
        <taxon>Musaceae</taxon>
        <taxon>Ensete</taxon>
    </lineage>
</organism>
<sequence>MRVDFLRWKDGDSTGRISRAERYFRFYKTPKESMVNIAIIHLEGDVTQWLANEAQSKDSTQLTRTQLNWGPNRPALFKSVLSSRLRLHDSRSDLQLLMRLSCGPYRRRTMLL</sequence>
<name>A0A426XZ25_ENSVE</name>
<protein>
    <submittedName>
        <fullName evidence="1">Uncharacterized protein</fullName>
    </submittedName>
</protein>
<evidence type="ECO:0000313" key="1">
    <source>
        <dbReference type="EMBL" id="RRT44798.1"/>
    </source>
</evidence>
<dbReference type="AlphaFoldDB" id="A0A426XZ25"/>
<dbReference type="Proteomes" id="UP000287651">
    <property type="component" value="Unassembled WGS sequence"/>
</dbReference>
<evidence type="ECO:0000313" key="2">
    <source>
        <dbReference type="Proteomes" id="UP000287651"/>
    </source>
</evidence>